<dbReference type="EMBL" id="VSRR010064310">
    <property type="protein sequence ID" value="MPC84057.1"/>
    <property type="molecule type" value="Genomic_DNA"/>
</dbReference>
<dbReference type="AlphaFoldDB" id="A0A5B7IR51"/>
<proteinExistence type="predicted"/>
<keyword evidence="3" id="KW-1185">Reference proteome</keyword>
<name>A0A5B7IR51_PORTR</name>
<accession>A0A5B7IR51</accession>
<feature type="region of interest" description="Disordered" evidence="1">
    <location>
        <begin position="28"/>
        <end position="50"/>
    </location>
</feature>
<organism evidence="2 3">
    <name type="scientific">Portunus trituberculatus</name>
    <name type="common">Swimming crab</name>
    <name type="synonym">Neptunus trituberculatus</name>
    <dbReference type="NCBI Taxonomy" id="210409"/>
    <lineage>
        <taxon>Eukaryota</taxon>
        <taxon>Metazoa</taxon>
        <taxon>Ecdysozoa</taxon>
        <taxon>Arthropoda</taxon>
        <taxon>Crustacea</taxon>
        <taxon>Multicrustacea</taxon>
        <taxon>Malacostraca</taxon>
        <taxon>Eumalacostraca</taxon>
        <taxon>Eucarida</taxon>
        <taxon>Decapoda</taxon>
        <taxon>Pleocyemata</taxon>
        <taxon>Brachyura</taxon>
        <taxon>Eubrachyura</taxon>
        <taxon>Portunoidea</taxon>
        <taxon>Portunidae</taxon>
        <taxon>Portuninae</taxon>
        <taxon>Portunus</taxon>
    </lineage>
</organism>
<protein>
    <submittedName>
        <fullName evidence="2">Uncharacterized protein</fullName>
    </submittedName>
</protein>
<comment type="caution">
    <text evidence="2">The sequence shown here is derived from an EMBL/GenBank/DDBJ whole genome shotgun (WGS) entry which is preliminary data.</text>
</comment>
<evidence type="ECO:0000313" key="2">
    <source>
        <dbReference type="EMBL" id="MPC84057.1"/>
    </source>
</evidence>
<gene>
    <name evidence="2" type="ORF">E2C01_078783</name>
</gene>
<evidence type="ECO:0000313" key="3">
    <source>
        <dbReference type="Proteomes" id="UP000324222"/>
    </source>
</evidence>
<evidence type="ECO:0000256" key="1">
    <source>
        <dbReference type="SAM" id="MobiDB-lite"/>
    </source>
</evidence>
<sequence length="50" mass="5497">MEEDDDLFPATRNSTFDTNQDVIRIKVGTATSSREDTHSTSISCPSPPLL</sequence>
<reference evidence="2 3" key="1">
    <citation type="submission" date="2019-05" db="EMBL/GenBank/DDBJ databases">
        <title>Another draft genome of Portunus trituberculatus and its Hox gene families provides insights of decapod evolution.</title>
        <authorList>
            <person name="Jeong J.-H."/>
            <person name="Song I."/>
            <person name="Kim S."/>
            <person name="Choi T."/>
            <person name="Kim D."/>
            <person name="Ryu S."/>
            <person name="Kim W."/>
        </authorList>
    </citation>
    <scope>NUCLEOTIDE SEQUENCE [LARGE SCALE GENOMIC DNA]</scope>
    <source>
        <tissue evidence="2">Muscle</tissue>
    </source>
</reference>
<dbReference type="Proteomes" id="UP000324222">
    <property type="component" value="Unassembled WGS sequence"/>
</dbReference>